<organism evidence="2 3">
    <name type="scientific">Candidatus Segetimicrobium genomatis</name>
    <dbReference type="NCBI Taxonomy" id="2569760"/>
    <lineage>
        <taxon>Bacteria</taxon>
        <taxon>Bacillati</taxon>
        <taxon>Candidatus Sysuimicrobiota</taxon>
        <taxon>Candidatus Sysuimicrobiia</taxon>
        <taxon>Candidatus Sysuimicrobiales</taxon>
        <taxon>Candidatus Segetimicrobiaceae</taxon>
        <taxon>Candidatus Segetimicrobium</taxon>
    </lineage>
</organism>
<comment type="caution">
    <text evidence="2">The sequence shown here is derived from an EMBL/GenBank/DDBJ whole genome shotgun (WGS) entry which is preliminary data.</text>
</comment>
<dbReference type="AlphaFoldDB" id="A0A537J998"/>
<proteinExistence type="predicted"/>
<dbReference type="Pfam" id="PF00535">
    <property type="entry name" value="Glycos_transf_2"/>
    <property type="match status" value="1"/>
</dbReference>
<dbReference type="InterPro" id="IPR001173">
    <property type="entry name" value="Glyco_trans_2-like"/>
</dbReference>
<sequence>FLPAAIESVLAQTYPHVELIIADDGSTDKSLDIAQGYASRHPDRVKAFSHDGHANRGISATSNLALRKSSGDYWCGLSSDDTFMPEKVERQVVFLEQHPEIGMVYGRAVSIDAGGRALGVELFRDPPPARDPLPLLLERNWICGSTVMARRECFVTIGLHDEGVMYSDWDLWVRIVARFGMAFLARPLAQYRVHATNSSLGVPPETQLARHLELMEALERKAPAIGGGLARPFARALIELQLAFLFYCAGDRGAAARAFRAAVDIDASMFHSVRFLAGWLIRRRYEMGSFTPAPPDGFLTWFAEQAVPRGASLRSWRPLLAAFLATQNVAARRCGRRVRSLLARIP</sequence>
<dbReference type="Gene3D" id="3.90.550.10">
    <property type="entry name" value="Spore Coat Polysaccharide Biosynthesis Protein SpsA, Chain A"/>
    <property type="match status" value="1"/>
</dbReference>
<dbReference type="PANTHER" id="PTHR22916">
    <property type="entry name" value="GLYCOSYLTRANSFERASE"/>
    <property type="match status" value="1"/>
</dbReference>
<feature type="domain" description="Glycosyltransferase 2-like" evidence="1">
    <location>
        <begin position="2"/>
        <end position="121"/>
    </location>
</feature>
<dbReference type="EMBL" id="VBAO01000244">
    <property type="protein sequence ID" value="TMI80063.1"/>
    <property type="molecule type" value="Genomic_DNA"/>
</dbReference>
<dbReference type="Proteomes" id="UP000320048">
    <property type="component" value="Unassembled WGS sequence"/>
</dbReference>
<evidence type="ECO:0000259" key="1">
    <source>
        <dbReference type="Pfam" id="PF00535"/>
    </source>
</evidence>
<reference evidence="2 3" key="1">
    <citation type="journal article" date="2019" name="Nat. Microbiol.">
        <title>Mediterranean grassland soil C-N compound turnover is dependent on rainfall and depth, and is mediated by genomically divergent microorganisms.</title>
        <authorList>
            <person name="Diamond S."/>
            <person name="Andeer P.F."/>
            <person name="Li Z."/>
            <person name="Crits-Christoph A."/>
            <person name="Burstein D."/>
            <person name="Anantharaman K."/>
            <person name="Lane K.R."/>
            <person name="Thomas B.C."/>
            <person name="Pan C."/>
            <person name="Northen T.R."/>
            <person name="Banfield J.F."/>
        </authorList>
    </citation>
    <scope>NUCLEOTIDE SEQUENCE [LARGE SCALE GENOMIC DNA]</scope>
    <source>
        <strain evidence="2">NP_7</strain>
    </source>
</reference>
<name>A0A537J998_9BACT</name>
<keyword evidence="2" id="KW-0808">Transferase</keyword>
<dbReference type="InterPro" id="IPR029044">
    <property type="entry name" value="Nucleotide-diphossugar_trans"/>
</dbReference>
<accession>A0A537J998</accession>
<evidence type="ECO:0000313" key="2">
    <source>
        <dbReference type="EMBL" id="TMI80063.1"/>
    </source>
</evidence>
<evidence type="ECO:0000313" key="3">
    <source>
        <dbReference type="Proteomes" id="UP000320048"/>
    </source>
</evidence>
<dbReference type="SUPFAM" id="SSF53448">
    <property type="entry name" value="Nucleotide-diphospho-sugar transferases"/>
    <property type="match status" value="1"/>
</dbReference>
<dbReference type="PANTHER" id="PTHR22916:SF3">
    <property type="entry name" value="UDP-GLCNAC:BETAGAL BETA-1,3-N-ACETYLGLUCOSAMINYLTRANSFERASE-LIKE PROTEIN 1"/>
    <property type="match status" value="1"/>
</dbReference>
<protein>
    <submittedName>
        <fullName evidence="2">Glycosyltransferase</fullName>
    </submittedName>
</protein>
<feature type="non-terminal residue" evidence="2">
    <location>
        <position position="1"/>
    </location>
</feature>
<dbReference type="GO" id="GO:0016758">
    <property type="term" value="F:hexosyltransferase activity"/>
    <property type="evidence" value="ECO:0007669"/>
    <property type="project" value="UniProtKB-ARBA"/>
</dbReference>
<gene>
    <name evidence="2" type="ORF">E6H04_09345</name>
</gene>